<feature type="domain" description="Glycosyltransferase 2-like" evidence="4">
    <location>
        <begin position="7"/>
        <end position="128"/>
    </location>
</feature>
<proteinExistence type="inferred from homology"/>
<dbReference type="InterPro" id="IPR001173">
    <property type="entry name" value="Glyco_trans_2-like"/>
</dbReference>
<protein>
    <submittedName>
        <fullName evidence="5">Glycosyltransferase family 2 protein</fullName>
    </submittedName>
</protein>
<organism evidence="5 6">
    <name type="scientific">Candidatus Limisoma intestinavium</name>
    <dbReference type="NCBI Taxonomy" id="2840856"/>
    <lineage>
        <taxon>Bacteria</taxon>
        <taxon>Pseudomonadati</taxon>
        <taxon>Bacteroidota</taxon>
        <taxon>Bacteroidia</taxon>
        <taxon>Bacteroidales</taxon>
        <taxon>Candidatus Limisoma</taxon>
    </lineage>
</organism>
<keyword evidence="3" id="KW-0808">Transferase</keyword>
<comment type="similarity">
    <text evidence="1">Belongs to the glycosyltransferase 2 family.</text>
</comment>
<comment type="caution">
    <text evidence="5">The sequence shown here is derived from an EMBL/GenBank/DDBJ whole genome shotgun (WGS) entry which is preliminary data.</text>
</comment>
<gene>
    <name evidence="5" type="ORF">IAD18_02070</name>
</gene>
<dbReference type="PANTHER" id="PTHR43179">
    <property type="entry name" value="RHAMNOSYLTRANSFERASE WBBL"/>
    <property type="match status" value="1"/>
</dbReference>
<dbReference type="InterPro" id="IPR029044">
    <property type="entry name" value="Nucleotide-diphossugar_trans"/>
</dbReference>
<dbReference type="CDD" id="cd04186">
    <property type="entry name" value="GT_2_like_c"/>
    <property type="match status" value="1"/>
</dbReference>
<sequence length="336" mass="38542">MQKPIGVIILNWNGAELLRKYLPTVVSGNDDDIADVVVVDNGSDDDSREVLAREFPTVRTLCFDQNFGYAEGYNKAIEALGYRYSVLLNSDVAVPAGWLRPLYGYMSQHPEVAACQPKIRSDAERERFEYAGASGGFLDKHGYPYCRGRIFDTVERDEGQYDDIADIFWATGAALFVRTDAYLAAGGLDKHFFAHMEEIDLCWRIRQAGMSIRVVPDSCVYHLGGGSLPASNPRKTYLNFRNNLLLLYKNLPSSEGRRLLFVRRLYDALAFAMFVAKLDFPNARAVVQAHRDYRRMKHRYDALRPSHSLRRDYACFRQNVIISYYLLRRRRFSDLK</sequence>
<accession>A0A9D1IIZ9</accession>
<evidence type="ECO:0000313" key="5">
    <source>
        <dbReference type="EMBL" id="HIU38435.1"/>
    </source>
</evidence>
<reference evidence="5" key="1">
    <citation type="submission" date="2020-10" db="EMBL/GenBank/DDBJ databases">
        <authorList>
            <person name="Gilroy R."/>
        </authorList>
    </citation>
    <scope>NUCLEOTIDE SEQUENCE</scope>
    <source>
        <strain evidence="5">17073</strain>
    </source>
</reference>
<keyword evidence="2" id="KW-0328">Glycosyltransferase</keyword>
<reference evidence="5" key="2">
    <citation type="journal article" date="2021" name="PeerJ">
        <title>Extensive microbial diversity within the chicken gut microbiome revealed by metagenomics and culture.</title>
        <authorList>
            <person name="Gilroy R."/>
            <person name="Ravi A."/>
            <person name="Getino M."/>
            <person name="Pursley I."/>
            <person name="Horton D.L."/>
            <person name="Alikhan N.F."/>
            <person name="Baker D."/>
            <person name="Gharbi K."/>
            <person name="Hall N."/>
            <person name="Watson M."/>
            <person name="Adriaenssens E.M."/>
            <person name="Foster-Nyarko E."/>
            <person name="Jarju S."/>
            <person name="Secka A."/>
            <person name="Antonio M."/>
            <person name="Oren A."/>
            <person name="Chaudhuri R.R."/>
            <person name="La Ragione R."/>
            <person name="Hildebrand F."/>
            <person name="Pallen M.J."/>
        </authorList>
    </citation>
    <scope>NUCLEOTIDE SEQUENCE</scope>
    <source>
        <strain evidence="5">17073</strain>
    </source>
</reference>
<dbReference type="Gene3D" id="3.90.550.10">
    <property type="entry name" value="Spore Coat Polysaccharide Biosynthesis Protein SpsA, Chain A"/>
    <property type="match status" value="1"/>
</dbReference>
<evidence type="ECO:0000256" key="1">
    <source>
        <dbReference type="ARBA" id="ARBA00006739"/>
    </source>
</evidence>
<evidence type="ECO:0000256" key="2">
    <source>
        <dbReference type="ARBA" id="ARBA00022676"/>
    </source>
</evidence>
<dbReference type="PANTHER" id="PTHR43179:SF12">
    <property type="entry name" value="GALACTOFURANOSYLTRANSFERASE GLFT2"/>
    <property type="match status" value="1"/>
</dbReference>
<dbReference type="Proteomes" id="UP000824076">
    <property type="component" value="Unassembled WGS sequence"/>
</dbReference>
<evidence type="ECO:0000259" key="4">
    <source>
        <dbReference type="Pfam" id="PF00535"/>
    </source>
</evidence>
<dbReference type="Pfam" id="PF00535">
    <property type="entry name" value="Glycos_transf_2"/>
    <property type="match status" value="1"/>
</dbReference>
<dbReference type="SUPFAM" id="SSF53448">
    <property type="entry name" value="Nucleotide-diphospho-sugar transferases"/>
    <property type="match status" value="1"/>
</dbReference>
<evidence type="ECO:0000313" key="6">
    <source>
        <dbReference type="Proteomes" id="UP000824076"/>
    </source>
</evidence>
<dbReference type="EMBL" id="DVMS01000054">
    <property type="protein sequence ID" value="HIU38435.1"/>
    <property type="molecule type" value="Genomic_DNA"/>
</dbReference>
<dbReference type="AlphaFoldDB" id="A0A9D1IIZ9"/>
<name>A0A9D1IIZ9_9BACT</name>
<evidence type="ECO:0000256" key="3">
    <source>
        <dbReference type="ARBA" id="ARBA00022679"/>
    </source>
</evidence>
<dbReference type="GO" id="GO:0016757">
    <property type="term" value="F:glycosyltransferase activity"/>
    <property type="evidence" value="ECO:0007669"/>
    <property type="project" value="UniProtKB-KW"/>
</dbReference>